<feature type="region of interest" description="Disordered" evidence="1">
    <location>
        <begin position="581"/>
        <end position="614"/>
    </location>
</feature>
<evidence type="ECO:0000256" key="3">
    <source>
        <dbReference type="SAM" id="SignalP"/>
    </source>
</evidence>
<accession>A0A165PA96</accession>
<dbReference type="EMBL" id="KV425891">
    <property type="protein sequence ID" value="KZW01876.1"/>
    <property type="molecule type" value="Genomic_DNA"/>
</dbReference>
<evidence type="ECO:0008006" key="6">
    <source>
        <dbReference type="Google" id="ProtNLM"/>
    </source>
</evidence>
<feature type="region of interest" description="Disordered" evidence="1">
    <location>
        <begin position="357"/>
        <end position="434"/>
    </location>
</feature>
<evidence type="ECO:0000313" key="4">
    <source>
        <dbReference type="EMBL" id="KZW01876.1"/>
    </source>
</evidence>
<dbReference type="OrthoDB" id="73875at2759"/>
<dbReference type="Gene3D" id="3.20.20.80">
    <property type="entry name" value="Glycosidases"/>
    <property type="match status" value="1"/>
</dbReference>
<keyword evidence="5" id="KW-1185">Reference proteome</keyword>
<feature type="compositionally biased region" description="Polar residues" evidence="1">
    <location>
        <begin position="393"/>
        <end position="434"/>
    </location>
</feature>
<evidence type="ECO:0000256" key="1">
    <source>
        <dbReference type="SAM" id="MobiDB-lite"/>
    </source>
</evidence>
<feature type="compositionally biased region" description="Polar residues" evidence="1">
    <location>
        <begin position="522"/>
        <end position="532"/>
    </location>
</feature>
<keyword evidence="3" id="KW-0732">Signal</keyword>
<name>A0A165PA96_EXIGL</name>
<dbReference type="AlphaFoldDB" id="A0A165PA96"/>
<evidence type="ECO:0000313" key="5">
    <source>
        <dbReference type="Proteomes" id="UP000077266"/>
    </source>
</evidence>
<feature type="chain" id="PRO_5007863820" description="Chitinase" evidence="3">
    <location>
        <begin position="20"/>
        <end position="614"/>
    </location>
</feature>
<organism evidence="4 5">
    <name type="scientific">Exidia glandulosa HHB12029</name>
    <dbReference type="NCBI Taxonomy" id="1314781"/>
    <lineage>
        <taxon>Eukaryota</taxon>
        <taxon>Fungi</taxon>
        <taxon>Dikarya</taxon>
        <taxon>Basidiomycota</taxon>
        <taxon>Agaricomycotina</taxon>
        <taxon>Agaricomycetes</taxon>
        <taxon>Auriculariales</taxon>
        <taxon>Exidiaceae</taxon>
        <taxon>Exidia</taxon>
    </lineage>
</organism>
<dbReference type="Proteomes" id="UP000077266">
    <property type="component" value="Unassembled WGS sequence"/>
</dbReference>
<sequence>MPLVLFAILALLLALGVAGSVLDKKQVLMGSLAYDSGNYYALGNTPDYDVVSISYLAFSSAIHLSDNKAAYAPFYPQNLARESEDVFKASIKDRTSRGRLVQISIFYFNPQTDADRQLLIDVVNDVVEKYGISGIDLAATTNDISLDPGDTDYANPKTAAVKNMISAIKTLKGTHGSNFSVTMTPPLSAVQGGHSNYSGTSGAFIPIIDALRDEIDIVCPSNYNVQTPVPDLDGSGKDLASMDSHVSLPDMLLNGFTVAGTNPKPFAPLRQDQVCVSAFATYDTGHYGYVEPSVMQSVVTCMTKGSGCGTYKPKAGPYPDFRGMLTVSINNDQHTGGNFYTSLSSFLETLDGNSNSVVVPPTRNGPVSVNRSTASGPSTASSPSTITSGTAAQSGLSTATLASSVGQSDPSQSGSPNPSIDETPEVTSTTTSKKSLQIVAAVVPVVVIIAGIAFIPIHKCRKRRRARRHRGHSGDPSHSPRSSYDSDESSFVESELPRDTTLDPYIMARMQGAPGPLDSKSAAFQQATSTAKSGHAASEAPNLNDEAAVEALRAAAGRTGISITQLVGSLNSLHHASVVGTRTEVTDSDRPPTYEAGSTVQIEGSRSRGPSRLR</sequence>
<dbReference type="SUPFAM" id="SSF51445">
    <property type="entry name" value="(Trans)glycosidases"/>
    <property type="match status" value="1"/>
</dbReference>
<gene>
    <name evidence="4" type="ORF">EXIGLDRAFT_829786</name>
</gene>
<feature type="signal peptide" evidence="3">
    <location>
        <begin position="1"/>
        <end position="19"/>
    </location>
</feature>
<feature type="region of interest" description="Disordered" evidence="1">
    <location>
        <begin position="460"/>
        <end position="542"/>
    </location>
</feature>
<feature type="transmembrane region" description="Helical" evidence="2">
    <location>
        <begin position="438"/>
        <end position="457"/>
    </location>
</feature>
<feature type="compositionally biased region" description="Basic residues" evidence="1">
    <location>
        <begin position="460"/>
        <end position="471"/>
    </location>
</feature>
<evidence type="ECO:0000256" key="2">
    <source>
        <dbReference type="SAM" id="Phobius"/>
    </source>
</evidence>
<keyword evidence="2" id="KW-0812">Transmembrane</keyword>
<feature type="compositionally biased region" description="Low complexity" evidence="1">
    <location>
        <begin position="372"/>
        <end position="392"/>
    </location>
</feature>
<keyword evidence="2" id="KW-0472">Membrane</keyword>
<keyword evidence="2" id="KW-1133">Transmembrane helix</keyword>
<protein>
    <recommendedName>
        <fullName evidence="6">Chitinase</fullName>
    </recommendedName>
</protein>
<proteinExistence type="predicted"/>
<reference evidence="4 5" key="1">
    <citation type="journal article" date="2016" name="Mol. Biol. Evol.">
        <title>Comparative Genomics of Early-Diverging Mushroom-Forming Fungi Provides Insights into the Origins of Lignocellulose Decay Capabilities.</title>
        <authorList>
            <person name="Nagy L.G."/>
            <person name="Riley R."/>
            <person name="Tritt A."/>
            <person name="Adam C."/>
            <person name="Daum C."/>
            <person name="Floudas D."/>
            <person name="Sun H."/>
            <person name="Yadav J.S."/>
            <person name="Pangilinan J."/>
            <person name="Larsson K.H."/>
            <person name="Matsuura K."/>
            <person name="Barry K."/>
            <person name="Labutti K."/>
            <person name="Kuo R."/>
            <person name="Ohm R.A."/>
            <person name="Bhattacharya S.S."/>
            <person name="Shirouzu T."/>
            <person name="Yoshinaga Y."/>
            <person name="Martin F.M."/>
            <person name="Grigoriev I.V."/>
            <person name="Hibbett D.S."/>
        </authorList>
    </citation>
    <scope>NUCLEOTIDE SEQUENCE [LARGE SCALE GENOMIC DNA]</scope>
    <source>
        <strain evidence="4 5">HHB12029</strain>
    </source>
</reference>
<dbReference type="InterPro" id="IPR017853">
    <property type="entry name" value="GH"/>
</dbReference>
<dbReference type="InParanoid" id="A0A165PA96"/>